<dbReference type="AlphaFoldDB" id="A0A0E9W1Z8"/>
<proteinExistence type="predicted"/>
<evidence type="ECO:0000313" key="1">
    <source>
        <dbReference type="EMBL" id="JAH84331.1"/>
    </source>
</evidence>
<accession>A0A0E9W1Z8</accession>
<organism evidence="1">
    <name type="scientific">Anguilla anguilla</name>
    <name type="common">European freshwater eel</name>
    <name type="synonym">Muraena anguilla</name>
    <dbReference type="NCBI Taxonomy" id="7936"/>
    <lineage>
        <taxon>Eukaryota</taxon>
        <taxon>Metazoa</taxon>
        <taxon>Chordata</taxon>
        <taxon>Craniata</taxon>
        <taxon>Vertebrata</taxon>
        <taxon>Euteleostomi</taxon>
        <taxon>Actinopterygii</taxon>
        <taxon>Neopterygii</taxon>
        <taxon>Teleostei</taxon>
        <taxon>Anguilliformes</taxon>
        <taxon>Anguillidae</taxon>
        <taxon>Anguilla</taxon>
    </lineage>
</organism>
<name>A0A0E9W1Z8_ANGAN</name>
<sequence>MNAFISCNMYCMANNSRITETQGSMKTEENIWLFFNRTVPFILHTQAHPFQAG</sequence>
<dbReference type="EMBL" id="GBXM01024246">
    <property type="protein sequence ID" value="JAH84331.1"/>
    <property type="molecule type" value="Transcribed_RNA"/>
</dbReference>
<protein>
    <submittedName>
        <fullName evidence="1">Uncharacterized protein</fullName>
    </submittedName>
</protein>
<reference evidence="1" key="1">
    <citation type="submission" date="2014-11" db="EMBL/GenBank/DDBJ databases">
        <authorList>
            <person name="Amaro Gonzalez C."/>
        </authorList>
    </citation>
    <scope>NUCLEOTIDE SEQUENCE</scope>
</reference>
<reference evidence="1" key="2">
    <citation type="journal article" date="2015" name="Fish Shellfish Immunol.">
        <title>Early steps in the European eel (Anguilla anguilla)-Vibrio vulnificus interaction in the gills: Role of the RtxA13 toxin.</title>
        <authorList>
            <person name="Callol A."/>
            <person name="Pajuelo D."/>
            <person name="Ebbesson L."/>
            <person name="Teles M."/>
            <person name="MacKenzie S."/>
            <person name="Amaro C."/>
        </authorList>
    </citation>
    <scope>NUCLEOTIDE SEQUENCE</scope>
</reference>